<dbReference type="Proteomes" id="UP000789570">
    <property type="component" value="Unassembled WGS sequence"/>
</dbReference>
<evidence type="ECO:0000313" key="3">
    <source>
        <dbReference type="EMBL" id="CAG8443816.1"/>
    </source>
</evidence>
<organism evidence="3 4">
    <name type="scientific">Funneliformis caledonium</name>
    <dbReference type="NCBI Taxonomy" id="1117310"/>
    <lineage>
        <taxon>Eukaryota</taxon>
        <taxon>Fungi</taxon>
        <taxon>Fungi incertae sedis</taxon>
        <taxon>Mucoromycota</taxon>
        <taxon>Glomeromycotina</taxon>
        <taxon>Glomeromycetes</taxon>
        <taxon>Glomerales</taxon>
        <taxon>Glomeraceae</taxon>
        <taxon>Funneliformis</taxon>
    </lineage>
</organism>
<feature type="coiled-coil region" evidence="1">
    <location>
        <begin position="33"/>
        <end position="60"/>
    </location>
</feature>
<evidence type="ECO:0000256" key="2">
    <source>
        <dbReference type="SAM" id="MobiDB-lite"/>
    </source>
</evidence>
<feature type="region of interest" description="Disordered" evidence="2">
    <location>
        <begin position="90"/>
        <end position="115"/>
    </location>
</feature>
<keyword evidence="1" id="KW-0175">Coiled coil</keyword>
<dbReference type="AlphaFoldDB" id="A0A9N8VBE9"/>
<keyword evidence="4" id="KW-1185">Reference proteome</keyword>
<feature type="compositionally biased region" description="Basic and acidic residues" evidence="2">
    <location>
        <begin position="106"/>
        <end position="115"/>
    </location>
</feature>
<comment type="caution">
    <text evidence="3">The sequence shown here is derived from an EMBL/GenBank/DDBJ whole genome shotgun (WGS) entry which is preliminary data.</text>
</comment>
<protein>
    <submittedName>
        <fullName evidence="3">5688_t:CDS:1</fullName>
    </submittedName>
</protein>
<evidence type="ECO:0000313" key="4">
    <source>
        <dbReference type="Proteomes" id="UP000789570"/>
    </source>
</evidence>
<name>A0A9N8VBE9_9GLOM</name>
<evidence type="ECO:0000256" key="1">
    <source>
        <dbReference type="SAM" id="Coils"/>
    </source>
</evidence>
<proteinExistence type="predicted"/>
<gene>
    <name evidence="3" type="ORF">FCALED_LOCUS748</name>
</gene>
<feature type="non-terminal residue" evidence="3">
    <location>
        <position position="115"/>
    </location>
</feature>
<dbReference type="EMBL" id="CAJVPQ010000080">
    <property type="protein sequence ID" value="CAG8443816.1"/>
    <property type="molecule type" value="Genomic_DNA"/>
</dbReference>
<feature type="compositionally biased region" description="Low complexity" evidence="2">
    <location>
        <begin position="90"/>
        <end position="102"/>
    </location>
</feature>
<accession>A0A9N8VBE9</accession>
<sequence length="115" mass="13403">DSYLLSEVLSADISSNSAIIADQFTYLLNYCRCREFENENNELKCENVKLKKKLKQYELYYPASTSDDDHSAKWLKTSKKKKRGKILLCYTNDNSDNNSNNSSEDELPKHSEKEY</sequence>
<reference evidence="3" key="1">
    <citation type="submission" date="2021-06" db="EMBL/GenBank/DDBJ databases">
        <authorList>
            <person name="Kallberg Y."/>
            <person name="Tangrot J."/>
            <person name="Rosling A."/>
        </authorList>
    </citation>
    <scope>NUCLEOTIDE SEQUENCE</scope>
    <source>
        <strain evidence="3">UK204</strain>
    </source>
</reference>